<dbReference type="PANTHER" id="PTHR12714:SF9">
    <property type="entry name" value="PROTEIN-S-ISOPRENYLCYSTEINE O-METHYLTRANSFERASE"/>
    <property type="match status" value="1"/>
</dbReference>
<dbReference type="Pfam" id="PF04140">
    <property type="entry name" value="ICMT"/>
    <property type="match status" value="1"/>
</dbReference>
<keyword evidence="3" id="KW-1133">Transmembrane helix</keyword>
<feature type="compositionally biased region" description="Polar residues" evidence="6">
    <location>
        <begin position="128"/>
        <end position="138"/>
    </location>
</feature>
<gene>
    <name evidence="7" type="ORF">CPB83DRAFT_889983</name>
</gene>
<keyword evidence="8" id="KW-1185">Reference proteome</keyword>
<feature type="region of interest" description="Disordered" evidence="6">
    <location>
        <begin position="103"/>
        <end position="139"/>
    </location>
</feature>
<keyword evidence="5" id="KW-0949">S-adenosyl-L-methionine</keyword>
<feature type="region of interest" description="Disordered" evidence="6">
    <location>
        <begin position="180"/>
        <end position="218"/>
    </location>
</feature>
<evidence type="ECO:0000256" key="1">
    <source>
        <dbReference type="ARBA" id="ARBA00004141"/>
    </source>
</evidence>
<evidence type="ECO:0000256" key="2">
    <source>
        <dbReference type="ARBA" id="ARBA00022692"/>
    </source>
</evidence>
<evidence type="ECO:0000256" key="5">
    <source>
        <dbReference type="RuleBase" id="RU362022"/>
    </source>
</evidence>
<evidence type="ECO:0000313" key="7">
    <source>
        <dbReference type="EMBL" id="KAF9533481.1"/>
    </source>
</evidence>
<dbReference type="EMBL" id="MU157828">
    <property type="protein sequence ID" value="KAF9533481.1"/>
    <property type="molecule type" value="Genomic_DNA"/>
</dbReference>
<dbReference type="GO" id="GO:0004671">
    <property type="term" value="F:protein C-terminal S-isoprenylcysteine carboxyl O-methyltransferase activity"/>
    <property type="evidence" value="ECO:0007669"/>
    <property type="project" value="UniProtKB-EC"/>
</dbReference>
<comment type="subcellular location">
    <subcellularLocation>
        <location evidence="5">Endoplasmic reticulum membrane</location>
        <topology evidence="5">Multi-pass membrane protein</topology>
    </subcellularLocation>
    <subcellularLocation>
        <location evidence="1">Membrane</location>
        <topology evidence="1">Multi-pass membrane protein</topology>
    </subcellularLocation>
</comment>
<dbReference type="GO" id="GO:0032259">
    <property type="term" value="P:methylation"/>
    <property type="evidence" value="ECO:0007669"/>
    <property type="project" value="UniProtKB-KW"/>
</dbReference>
<comment type="caution">
    <text evidence="7">The sequence shown here is derived from an EMBL/GenBank/DDBJ whole genome shotgun (WGS) entry which is preliminary data.</text>
</comment>
<evidence type="ECO:0000256" key="4">
    <source>
        <dbReference type="ARBA" id="ARBA00023136"/>
    </source>
</evidence>
<keyword evidence="5" id="KW-0256">Endoplasmic reticulum</keyword>
<dbReference type="InterPro" id="IPR012337">
    <property type="entry name" value="RNaseH-like_sf"/>
</dbReference>
<evidence type="ECO:0000313" key="8">
    <source>
        <dbReference type="Proteomes" id="UP000807306"/>
    </source>
</evidence>
<keyword evidence="2" id="KW-0812">Transmembrane</keyword>
<dbReference type="OrthoDB" id="3270520at2759"/>
<dbReference type="InterPro" id="IPR007269">
    <property type="entry name" value="ICMT_MeTrfase"/>
</dbReference>
<protein>
    <recommendedName>
        <fullName evidence="5">Protein-S-isoprenylcysteine O-methyltransferase</fullName>
        <ecNumber evidence="5">2.1.1.100</ecNumber>
    </recommendedName>
</protein>
<name>A0A9P6EQQ5_9AGAR</name>
<dbReference type="SUPFAM" id="SSF53098">
    <property type="entry name" value="Ribonuclease H-like"/>
    <property type="match status" value="1"/>
</dbReference>
<proteinExistence type="inferred from homology"/>
<comment type="similarity">
    <text evidence="5">Belongs to the class VI-like SAM-binding methyltransferase superfamily. Isoprenylcysteine carboxyl methyltransferase family.</text>
</comment>
<dbReference type="AlphaFoldDB" id="A0A9P6EQQ5"/>
<evidence type="ECO:0000256" key="6">
    <source>
        <dbReference type="SAM" id="MobiDB-lite"/>
    </source>
</evidence>
<evidence type="ECO:0000256" key="3">
    <source>
        <dbReference type="ARBA" id="ARBA00022989"/>
    </source>
</evidence>
<keyword evidence="5" id="KW-0808">Transferase</keyword>
<feature type="compositionally biased region" description="Polar residues" evidence="6">
    <location>
        <begin position="103"/>
        <end position="119"/>
    </location>
</feature>
<feature type="compositionally biased region" description="Acidic residues" evidence="6">
    <location>
        <begin position="191"/>
        <end position="215"/>
    </location>
</feature>
<dbReference type="Gene3D" id="1.20.120.1630">
    <property type="match status" value="1"/>
</dbReference>
<organism evidence="7 8">
    <name type="scientific">Crepidotus variabilis</name>
    <dbReference type="NCBI Taxonomy" id="179855"/>
    <lineage>
        <taxon>Eukaryota</taxon>
        <taxon>Fungi</taxon>
        <taxon>Dikarya</taxon>
        <taxon>Basidiomycota</taxon>
        <taxon>Agaricomycotina</taxon>
        <taxon>Agaricomycetes</taxon>
        <taxon>Agaricomycetidae</taxon>
        <taxon>Agaricales</taxon>
        <taxon>Agaricineae</taxon>
        <taxon>Crepidotaceae</taxon>
        <taxon>Crepidotus</taxon>
    </lineage>
</organism>
<keyword evidence="5" id="KW-0489">Methyltransferase</keyword>
<sequence length="436" mass="48062">MSIYMNNHRSSRATNSVSTAGRIGFVKLAICILRMVPNSASTECTFSSFGVIHTKRRNRLNAQKVHKQVMVHDNIMQAYQEAGVLPIRKKRKFGAEEPITVATTLPDASTDTDSESSLTAAAEGDPVNDNTGLNNQKPQLDIEPTFSAAIADSSHDPKASHSALNVEELIDDEELIEDEEGKAHNESSGENSEDESDFGDTDVDEDEEEYTDNEWDNFGGDAIRQHRAVSERAMMSIEAALHADRGPSTILVKTLCLFGSLSEMLVTCASAYPMSQLSSWILQYSPSTGNPYVSTTRVIACLVAIIGGVLRYQCYTHLGRHFTFELAILSDHRLVTSGPYTYLRHPSYTAASIALFGALAWHSLPGSYVSQLIIRVLGEKLAFQTVVSLWLIATCSGAYILDKRLDKEDSMMKSEFGEEWEVWASRVSSKLIPGLY</sequence>
<dbReference type="EC" id="2.1.1.100" evidence="5"/>
<accession>A0A9P6EQQ5</accession>
<dbReference type="GO" id="GO:0005789">
    <property type="term" value="C:endoplasmic reticulum membrane"/>
    <property type="evidence" value="ECO:0007669"/>
    <property type="project" value="UniProtKB-SubCell"/>
</dbReference>
<dbReference type="Proteomes" id="UP000807306">
    <property type="component" value="Unassembled WGS sequence"/>
</dbReference>
<dbReference type="PANTHER" id="PTHR12714">
    <property type="entry name" value="PROTEIN-S ISOPRENYLCYSTEINE O-METHYLTRANSFERASE"/>
    <property type="match status" value="1"/>
</dbReference>
<reference evidence="7" key="1">
    <citation type="submission" date="2020-11" db="EMBL/GenBank/DDBJ databases">
        <authorList>
            <consortium name="DOE Joint Genome Institute"/>
            <person name="Ahrendt S."/>
            <person name="Riley R."/>
            <person name="Andreopoulos W."/>
            <person name="Labutti K."/>
            <person name="Pangilinan J."/>
            <person name="Ruiz-Duenas F.J."/>
            <person name="Barrasa J.M."/>
            <person name="Sanchez-Garcia M."/>
            <person name="Camarero S."/>
            <person name="Miyauchi S."/>
            <person name="Serrano A."/>
            <person name="Linde D."/>
            <person name="Babiker R."/>
            <person name="Drula E."/>
            <person name="Ayuso-Fernandez I."/>
            <person name="Pacheco R."/>
            <person name="Padilla G."/>
            <person name="Ferreira P."/>
            <person name="Barriuso J."/>
            <person name="Kellner H."/>
            <person name="Castanera R."/>
            <person name="Alfaro M."/>
            <person name="Ramirez L."/>
            <person name="Pisabarro A.G."/>
            <person name="Kuo A."/>
            <person name="Tritt A."/>
            <person name="Lipzen A."/>
            <person name="He G."/>
            <person name="Yan M."/>
            <person name="Ng V."/>
            <person name="Cullen D."/>
            <person name="Martin F."/>
            <person name="Rosso M.-N."/>
            <person name="Henrissat B."/>
            <person name="Hibbett D."/>
            <person name="Martinez A.T."/>
            <person name="Grigoriev I.V."/>
        </authorList>
    </citation>
    <scope>NUCLEOTIDE SEQUENCE</scope>
    <source>
        <strain evidence="7">CBS 506.95</strain>
    </source>
</reference>
<keyword evidence="4" id="KW-0472">Membrane</keyword>
<comment type="catalytic activity">
    <reaction evidence="5">
        <text>[protein]-C-terminal S-[(2E,6E)-farnesyl]-L-cysteine + S-adenosyl-L-methionine = [protein]-C-terminal S-[(2E,6E)-farnesyl]-L-cysteine methyl ester + S-adenosyl-L-homocysteine</text>
        <dbReference type="Rhea" id="RHEA:21672"/>
        <dbReference type="Rhea" id="RHEA-COMP:12125"/>
        <dbReference type="Rhea" id="RHEA-COMP:12126"/>
        <dbReference type="ChEBI" id="CHEBI:57856"/>
        <dbReference type="ChEBI" id="CHEBI:59789"/>
        <dbReference type="ChEBI" id="CHEBI:90510"/>
        <dbReference type="ChEBI" id="CHEBI:90511"/>
        <dbReference type="EC" id="2.1.1.100"/>
    </reaction>
</comment>